<accession>A0AAW0I1U5</accession>
<comment type="caution">
    <text evidence="2">The sequence shown here is derived from an EMBL/GenBank/DDBJ whole genome shotgun (WGS) entry which is preliminary data.</text>
</comment>
<evidence type="ECO:0000313" key="2">
    <source>
        <dbReference type="EMBL" id="KAK7808276.1"/>
    </source>
</evidence>
<keyword evidence="3" id="KW-1185">Reference proteome</keyword>
<feature type="non-terminal residue" evidence="2">
    <location>
        <position position="211"/>
    </location>
</feature>
<protein>
    <submittedName>
        <fullName evidence="2">Uncharacterized protein</fullName>
    </submittedName>
</protein>
<dbReference type="GO" id="GO:0019882">
    <property type="term" value="P:antigen processing and presentation"/>
    <property type="evidence" value="ECO:0007669"/>
    <property type="project" value="TreeGrafter"/>
</dbReference>
<dbReference type="PANTHER" id="PTHR46108">
    <property type="entry name" value="BLUE CHEESE"/>
    <property type="match status" value="1"/>
</dbReference>
<dbReference type="PANTHER" id="PTHR46108:SF3">
    <property type="entry name" value="WD REPEAT- AND FYVE DOMAIN-CONTAINING PROTEIN 4"/>
    <property type="match status" value="1"/>
</dbReference>
<dbReference type="EMBL" id="JBBHLL010000243">
    <property type="protein sequence ID" value="KAK7808276.1"/>
    <property type="molecule type" value="Genomic_DNA"/>
</dbReference>
<reference evidence="2 3" key="1">
    <citation type="journal article" date="2023" name="bioRxiv">
        <title>Conserved and derived expression patterns and positive selection on dental genes reveal complex evolutionary context of ever-growing rodent molars.</title>
        <authorList>
            <person name="Calamari Z.T."/>
            <person name="Song A."/>
            <person name="Cohen E."/>
            <person name="Akter M."/>
            <person name="Roy R.D."/>
            <person name="Hallikas O."/>
            <person name="Christensen M.M."/>
            <person name="Li P."/>
            <person name="Marangoni P."/>
            <person name="Jernvall J."/>
            <person name="Klein O.D."/>
        </authorList>
    </citation>
    <scope>NUCLEOTIDE SEQUENCE [LARGE SCALE GENOMIC DNA]</scope>
    <source>
        <strain evidence="2">V071</strain>
    </source>
</reference>
<proteinExistence type="predicted"/>
<dbReference type="Proteomes" id="UP001488838">
    <property type="component" value="Unassembled WGS sequence"/>
</dbReference>
<evidence type="ECO:0000256" key="1">
    <source>
        <dbReference type="ARBA" id="ARBA00022574"/>
    </source>
</evidence>
<sequence length="211" mass="23374">LWTNTADNLELALFSHLLEILQSPREGPRNAEVAHQAQLVPKLIFLFNEPSLALSKVSTIIAILGCQLKGHFNIRDLLRVGLFVIYTLKPSSVNERQNCLDGAQDPSVPAGSQTSGKAIWLRNQLLEMLFGVISSPQLHLSSETKEQVFLNLGPDWFLLLLQGHLHPSTTTLALKLLLYFLSSPSLRGRFRDGLSAGCWVECSMEGVDIVM</sequence>
<evidence type="ECO:0000313" key="3">
    <source>
        <dbReference type="Proteomes" id="UP001488838"/>
    </source>
</evidence>
<dbReference type="AlphaFoldDB" id="A0AAW0I1U5"/>
<keyword evidence="1" id="KW-0853">WD repeat</keyword>
<gene>
    <name evidence="2" type="ORF">U0070_013958</name>
</gene>
<organism evidence="2 3">
    <name type="scientific">Myodes glareolus</name>
    <name type="common">Bank vole</name>
    <name type="synonym">Clethrionomys glareolus</name>
    <dbReference type="NCBI Taxonomy" id="447135"/>
    <lineage>
        <taxon>Eukaryota</taxon>
        <taxon>Metazoa</taxon>
        <taxon>Chordata</taxon>
        <taxon>Craniata</taxon>
        <taxon>Vertebrata</taxon>
        <taxon>Euteleostomi</taxon>
        <taxon>Mammalia</taxon>
        <taxon>Eutheria</taxon>
        <taxon>Euarchontoglires</taxon>
        <taxon>Glires</taxon>
        <taxon>Rodentia</taxon>
        <taxon>Myomorpha</taxon>
        <taxon>Muroidea</taxon>
        <taxon>Cricetidae</taxon>
        <taxon>Arvicolinae</taxon>
        <taxon>Myodes</taxon>
    </lineage>
</organism>
<name>A0AAW0I1U5_MYOGA</name>
<dbReference type="InterPro" id="IPR051944">
    <property type="entry name" value="BEACH_domain_protein"/>
</dbReference>
<feature type="non-terminal residue" evidence="2">
    <location>
        <position position="1"/>
    </location>
</feature>